<keyword evidence="3 8" id="KW-0808">Transferase</keyword>
<comment type="similarity">
    <text evidence="1">Belongs to the Lgt family.</text>
</comment>
<gene>
    <name evidence="8" type="ORF">CLV45_1235</name>
</gene>
<evidence type="ECO:0000256" key="3">
    <source>
        <dbReference type="ARBA" id="ARBA00022679"/>
    </source>
</evidence>
<feature type="transmembrane region" description="Helical" evidence="7">
    <location>
        <begin position="289"/>
        <end position="308"/>
    </location>
</feature>
<dbReference type="EMBL" id="PGFA01000001">
    <property type="protein sequence ID" value="PJJ59813.1"/>
    <property type="molecule type" value="Genomic_DNA"/>
</dbReference>
<evidence type="ECO:0000313" key="9">
    <source>
        <dbReference type="Proteomes" id="UP000228535"/>
    </source>
</evidence>
<dbReference type="GO" id="GO:0042158">
    <property type="term" value="P:lipoprotein biosynthetic process"/>
    <property type="evidence" value="ECO:0007669"/>
    <property type="project" value="InterPro"/>
</dbReference>
<keyword evidence="6 7" id="KW-0472">Membrane</keyword>
<feature type="transmembrane region" description="Helical" evidence="7">
    <location>
        <begin position="20"/>
        <end position="37"/>
    </location>
</feature>
<evidence type="ECO:0000256" key="2">
    <source>
        <dbReference type="ARBA" id="ARBA00022475"/>
    </source>
</evidence>
<comment type="caution">
    <text evidence="8">The sequence shown here is derived from an EMBL/GenBank/DDBJ whole genome shotgun (WGS) entry which is preliminary data.</text>
</comment>
<keyword evidence="9" id="KW-1185">Reference proteome</keyword>
<keyword evidence="2" id="KW-1003">Cell membrane</keyword>
<accession>A0A2M9BPF2</accession>
<proteinExistence type="inferred from homology"/>
<feature type="transmembrane region" description="Helical" evidence="7">
    <location>
        <begin position="121"/>
        <end position="145"/>
    </location>
</feature>
<dbReference type="Proteomes" id="UP000228535">
    <property type="component" value="Unassembled WGS sequence"/>
</dbReference>
<keyword evidence="8" id="KW-0449">Lipoprotein</keyword>
<feature type="transmembrane region" description="Helical" evidence="7">
    <location>
        <begin position="184"/>
        <end position="201"/>
    </location>
</feature>
<dbReference type="GO" id="GO:0005886">
    <property type="term" value="C:plasma membrane"/>
    <property type="evidence" value="ECO:0007669"/>
    <property type="project" value="InterPro"/>
</dbReference>
<feature type="transmembrane region" description="Helical" evidence="7">
    <location>
        <begin position="49"/>
        <end position="71"/>
    </location>
</feature>
<feature type="transmembrane region" description="Helical" evidence="7">
    <location>
        <begin position="250"/>
        <end position="268"/>
    </location>
</feature>
<dbReference type="PANTHER" id="PTHR30589">
    <property type="entry name" value="PROLIPOPROTEIN DIACYLGLYCERYL TRANSFERASE"/>
    <property type="match status" value="1"/>
</dbReference>
<organism evidence="8 9">
    <name type="scientific">Hymenobacter chitinivorans DSM 11115</name>
    <dbReference type="NCBI Taxonomy" id="1121954"/>
    <lineage>
        <taxon>Bacteria</taxon>
        <taxon>Pseudomonadati</taxon>
        <taxon>Bacteroidota</taxon>
        <taxon>Cytophagia</taxon>
        <taxon>Cytophagales</taxon>
        <taxon>Hymenobacteraceae</taxon>
        <taxon>Hymenobacter</taxon>
    </lineage>
</organism>
<name>A0A2M9BPF2_9BACT</name>
<dbReference type="AlphaFoldDB" id="A0A2M9BPF2"/>
<feature type="transmembrane region" description="Helical" evidence="7">
    <location>
        <begin position="91"/>
        <end position="109"/>
    </location>
</feature>
<dbReference type="GO" id="GO:0008961">
    <property type="term" value="F:phosphatidylglycerol-prolipoprotein diacylglyceryl transferase activity"/>
    <property type="evidence" value="ECO:0007669"/>
    <property type="project" value="InterPro"/>
</dbReference>
<evidence type="ECO:0000256" key="1">
    <source>
        <dbReference type="ARBA" id="ARBA00007150"/>
    </source>
</evidence>
<keyword evidence="5 7" id="KW-1133">Transmembrane helix</keyword>
<evidence type="ECO:0000256" key="7">
    <source>
        <dbReference type="SAM" id="Phobius"/>
    </source>
</evidence>
<evidence type="ECO:0000256" key="5">
    <source>
        <dbReference type="ARBA" id="ARBA00022989"/>
    </source>
</evidence>
<dbReference type="InterPro" id="IPR001640">
    <property type="entry name" value="Lgt"/>
</dbReference>
<evidence type="ECO:0000256" key="6">
    <source>
        <dbReference type="ARBA" id="ARBA00023136"/>
    </source>
</evidence>
<evidence type="ECO:0000256" key="4">
    <source>
        <dbReference type="ARBA" id="ARBA00022692"/>
    </source>
</evidence>
<sequence length="625" mass="67716">MRPDLLATMLLPSPLAHDYYSFFYLLGFAVAGALLLWEGWRRQYPLRPWLLVVAGSSLLLILGTKLITLSGPDWQYLWQHGLSQSQGQRSVLGGLLGATLALAGLRRWLGFGRGVFDAFALPFIIGLAVQGVGCLLTGCCFGTAAPEHLPWAVAYAPGTLAFLTQVDQGLLPAGAAHSLALHPAQLYQLLLCMGIAGALIGTRHRAWPAGLRFLLMLGLYAAGRCGLEFWRAPLGDVVGAGSWHGVKPVQMALLLAAGALLGYYAWILRRPRAAVVAAEIVPANQPGRTLPGAVALLALTAALGPQWLALPEQLVVKALLLPVVVLELGFWLLPSLTGRAQLALRAGLAALFMLLTSQAPAPPDSARATPRQSYTSISVGGTAGSSTQFFESPDYGCSGTTYPVSRYRQRYTIGSLGVARTLPVRRSGTLTLGLNASLGRSQFRPLQDTTVFVNGRSTFNTRPFEQGHARLYAFSPYVELAHPRYLRLGLGVHLGNVAYDQVYKPGELVRSRAQFLFEIGKFPLLYFHSSINYGLLGLGDGTSTVGIGSGFGQENFRLTGGLALVNSQWSGLDHAHPESERTLGFIRSSVLVKQRWEIEPVFLTNLTDVYRFSLQTRYRLPSRPR</sequence>
<keyword evidence="4 7" id="KW-0812">Transmembrane</keyword>
<feature type="transmembrane region" description="Helical" evidence="7">
    <location>
        <begin position="213"/>
        <end position="230"/>
    </location>
</feature>
<protein>
    <submittedName>
        <fullName evidence="8">Phosphatidylglycerol:prolipoprotein diacylglycerol transferase</fullName>
    </submittedName>
</protein>
<evidence type="ECO:0000313" key="8">
    <source>
        <dbReference type="EMBL" id="PJJ59813.1"/>
    </source>
</evidence>
<reference evidence="8 9" key="1">
    <citation type="submission" date="2017-11" db="EMBL/GenBank/DDBJ databases">
        <title>Genomic Encyclopedia of Archaeal and Bacterial Type Strains, Phase II (KMG-II): From Individual Species to Whole Genera.</title>
        <authorList>
            <person name="Goeker M."/>
        </authorList>
    </citation>
    <scope>NUCLEOTIDE SEQUENCE [LARGE SCALE GENOMIC DNA]</scope>
    <source>
        <strain evidence="8 9">DSM 11115</strain>
    </source>
</reference>
<dbReference type="PANTHER" id="PTHR30589:SF0">
    <property type="entry name" value="PHOSPHATIDYLGLYCEROL--PROLIPOPROTEIN DIACYLGLYCERYL TRANSFERASE"/>
    <property type="match status" value="1"/>
</dbReference>
<dbReference type="Pfam" id="PF01790">
    <property type="entry name" value="LGT"/>
    <property type="match status" value="1"/>
</dbReference>